<name>A0A645HES7_9ZZZZ</name>
<reference evidence="2" key="1">
    <citation type="submission" date="2019-08" db="EMBL/GenBank/DDBJ databases">
        <authorList>
            <person name="Kucharzyk K."/>
            <person name="Murdoch R.W."/>
            <person name="Higgins S."/>
            <person name="Loffler F."/>
        </authorList>
    </citation>
    <scope>NUCLEOTIDE SEQUENCE</scope>
</reference>
<evidence type="ECO:0000313" key="2">
    <source>
        <dbReference type="EMBL" id="MPN36639.1"/>
    </source>
</evidence>
<dbReference type="InterPro" id="IPR045965">
    <property type="entry name" value="DUF6385"/>
</dbReference>
<accession>A0A645HES7</accession>
<dbReference type="AlphaFoldDB" id="A0A645HES7"/>
<sequence>MTNTTLTVEGEVSITGTASVEVTNTTLTVAGGVTVTGHLIAETNNTFTDVTGTGVAFDDTDISEITTGSFFVYNTGAAAFTVSLQVSPDTADALYAFDEDNDELPVEVGAKMIIAISKYGRYARLYYDAGAGASFSAYYIGQM</sequence>
<gene>
    <name evidence="2" type="ORF">SDC9_184149</name>
</gene>
<feature type="domain" description="DUF6385" evidence="1">
    <location>
        <begin position="61"/>
        <end position="137"/>
    </location>
</feature>
<protein>
    <recommendedName>
        <fullName evidence="1">DUF6385 domain-containing protein</fullName>
    </recommendedName>
</protein>
<proteinExistence type="predicted"/>
<comment type="caution">
    <text evidence="2">The sequence shown here is derived from an EMBL/GenBank/DDBJ whole genome shotgun (WGS) entry which is preliminary data.</text>
</comment>
<dbReference type="EMBL" id="VSSQ01090888">
    <property type="protein sequence ID" value="MPN36639.1"/>
    <property type="molecule type" value="Genomic_DNA"/>
</dbReference>
<evidence type="ECO:0000259" key="1">
    <source>
        <dbReference type="Pfam" id="PF19912"/>
    </source>
</evidence>
<organism evidence="2">
    <name type="scientific">bioreactor metagenome</name>
    <dbReference type="NCBI Taxonomy" id="1076179"/>
    <lineage>
        <taxon>unclassified sequences</taxon>
        <taxon>metagenomes</taxon>
        <taxon>ecological metagenomes</taxon>
    </lineage>
</organism>
<dbReference type="Pfam" id="PF19912">
    <property type="entry name" value="DUF6385"/>
    <property type="match status" value="1"/>
</dbReference>